<keyword evidence="3" id="KW-1185">Reference proteome</keyword>
<dbReference type="Pfam" id="PF13302">
    <property type="entry name" value="Acetyltransf_3"/>
    <property type="match status" value="1"/>
</dbReference>
<dbReference type="InterPro" id="IPR000182">
    <property type="entry name" value="GNAT_dom"/>
</dbReference>
<evidence type="ECO:0000313" key="2">
    <source>
        <dbReference type="EMBL" id="QNP45207.1"/>
    </source>
</evidence>
<dbReference type="RefSeq" id="WP_187708163.1">
    <property type="nucleotide sequence ID" value="NZ_CP060782.1"/>
</dbReference>
<dbReference type="InterPro" id="IPR051531">
    <property type="entry name" value="N-acetyltransferase"/>
</dbReference>
<dbReference type="Gene3D" id="3.40.630.30">
    <property type="match status" value="1"/>
</dbReference>
<dbReference type="Proteomes" id="UP000516105">
    <property type="component" value="Chromosome"/>
</dbReference>
<dbReference type="PANTHER" id="PTHR43792">
    <property type="entry name" value="GNAT FAMILY, PUTATIVE (AFU_ORTHOLOGUE AFUA_3G00765)-RELATED-RELATED"/>
    <property type="match status" value="1"/>
</dbReference>
<reference evidence="2 3" key="1">
    <citation type="submission" date="2020-08" db="EMBL/GenBank/DDBJ databases">
        <title>Genome sequence of Sphingomonas sediminicola KACC 15039T.</title>
        <authorList>
            <person name="Hyun D.-W."/>
            <person name="Bae J.-W."/>
        </authorList>
    </citation>
    <scope>NUCLEOTIDE SEQUENCE [LARGE SCALE GENOMIC DNA]</scope>
    <source>
        <strain evidence="2 3">KACC 15039</strain>
    </source>
</reference>
<protein>
    <submittedName>
        <fullName evidence="2">GNAT family N-acetyltransferase</fullName>
    </submittedName>
</protein>
<accession>A0ABX6T8D9</accession>
<feature type="domain" description="N-acetyltransferase" evidence="1">
    <location>
        <begin position="13"/>
        <end position="176"/>
    </location>
</feature>
<sequence length="193" mass="21032">MGTALPVVGTPRLLLRPVAEEDAAPTARLVSPDVASQLSTWRSPMTEEEALDRIRTSENLLSQRKAVNFAIVRKADGTLLGWVGLWLVSDRLARIGYWIGTSYRRHGLTTEALSNVIPAAREFLGFSTIEALVLPDNQASRTLLGKLGFVEAGLADEFIASQGQSRSCVRHLLDFDEAGKTKRAAAQGHRPPD</sequence>
<name>A0ABX6T8D9_9SPHN</name>
<evidence type="ECO:0000313" key="3">
    <source>
        <dbReference type="Proteomes" id="UP000516105"/>
    </source>
</evidence>
<dbReference type="SUPFAM" id="SSF55729">
    <property type="entry name" value="Acyl-CoA N-acyltransferases (Nat)"/>
    <property type="match status" value="1"/>
</dbReference>
<evidence type="ECO:0000259" key="1">
    <source>
        <dbReference type="PROSITE" id="PS51186"/>
    </source>
</evidence>
<dbReference type="EMBL" id="CP060782">
    <property type="protein sequence ID" value="QNP45207.1"/>
    <property type="molecule type" value="Genomic_DNA"/>
</dbReference>
<dbReference type="InterPro" id="IPR016181">
    <property type="entry name" value="Acyl_CoA_acyltransferase"/>
</dbReference>
<proteinExistence type="predicted"/>
<organism evidence="2 3">
    <name type="scientific">Sphingomonas sediminicola</name>
    <dbReference type="NCBI Taxonomy" id="386874"/>
    <lineage>
        <taxon>Bacteria</taxon>
        <taxon>Pseudomonadati</taxon>
        <taxon>Pseudomonadota</taxon>
        <taxon>Alphaproteobacteria</taxon>
        <taxon>Sphingomonadales</taxon>
        <taxon>Sphingomonadaceae</taxon>
        <taxon>Sphingomonas</taxon>
    </lineage>
</organism>
<gene>
    <name evidence="2" type="ORF">H9L14_11205</name>
</gene>
<dbReference type="PROSITE" id="PS51186">
    <property type="entry name" value="GNAT"/>
    <property type="match status" value="1"/>
</dbReference>